<dbReference type="SUPFAM" id="SSF53474">
    <property type="entry name" value="alpha/beta-Hydrolases"/>
    <property type="match status" value="1"/>
</dbReference>
<dbReference type="PANTHER" id="PTHR22946:SF8">
    <property type="entry name" value="ACETYL XYLAN ESTERASE DOMAIN-CONTAINING PROTEIN"/>
    <property type="match status" value="1"/>
</dbReference>
<evidence type="ECO:0000256" key="1">
    <source>
        <dbReference type="SAM" id="SignalP"/>
    </source>
</evidence>
<dbReference type="InterPro" id="IPR050261">
    <property type="entry name" value="FrsA_esterase"/>
</dbReference>
<dbReference type="InterPro" id="IPR008391">
    <property type="entry name" value="AXE1_dom"/>
</dbReference>
<organism evidence="3 4">
    <name type="scientific">Spirosoma linguale (strain ATCC 33905 / DSM 74 / LMG 10896 / Claus 1)</name>
    <dbReference type="NCBI Taxonomy" id="504472"/>
    <lineage>
        <taxon>Bacteria</taxon>
        <taxon>Pseudomonadati</taxon>
        <taxon>Bacteroidota</taxon>
        <taxon>Cytophagia</taxon>
        <taxon>Cytophagales</taxon>
        <taxon>Cytophagaceae</taxon>
        <taxon>Spirosoma</taxon>
    </lineage>
</organism>
<dbReference type="KEGG" id="sli:Slin_5622"/>
<dbReference type="SMR" id="D2QS05"/>
<dbReference type="EMBL" id="CP001769">
    <property type="protein sequence ID" value="ADB41587.1"/>
    <property type="molecule type" value="Genomic_DNA"/>
</dbReference>
<evidence type="ECO:0000259" key="2">
    <source>
        <dbReference type="Pfam" id="PF05448"/>
    </source>
</evidence>
<reference evidence="3 4" key="1">
    <citation type="journal article" date="2010" name="Stand. Genomic Sci.">
        <title>Complete genome sequence of Spirosoma linguale type strain (1).</title>
        <authorList>
            <person name="Lail K."/>
            <person name="Sikorski J."/>
            <person name="Saunders E."/>
            <person name="Lapidus A."/>
            <person name="Glavina Del Rio T."/>
            <person name="Copeland A."/>
            <person name="Tice H."/>
            <person name="Cheng J.-F."/>
            <person name="Lucas S."/>
            <person name="Nolan M."/>
            <person name="Bruce D."/>
            <person name="Goodwin L."/>
            <person name="Pitluck S."/>
            <person name="Ivanova N."/>
            <person name="Mavromatis K."/>
            <person name="Ovchinnikova G."/>
            <person name="Pati A."/>
            <person name="Chen A."/>
            <person name="Palaniappan K."/>
            <person name="Land M."/>
            <person name="Hauser L."/>
            <person name="Chang Y.-J."/>
            <person name="Jeffries C.D."/>
            <person name="Chain P."/>
            <person name="Brettin T."/>
            <person name="Detter J.C."/>
            <person name="Schuetze A."/>
            <person name="Rohde M."/>
            <person name="Tindall B.J."/>
            <person name="Goeker M."/>
            <person name="Bristow J."/>
            <person name="Eisen J.A."/>
            <person name="Markowitz V."/>
            <person name="Hugenholtz P."/>
            <person name="Kyrpides N.C."/>
            <person name="Klenk H.-P."/>
            <person name="Chen F."/>
        </authorList>
    </citation>
    <scope>NUCLEOTIDE SEQUENCE [LARGE SCALE GENOMIC DNA]</scope>
    <source>
        <strain evidence="4">ATCC 33905 / DSM 74 / LMG 10896 / Claus 1</strain>
    </source>
</reference>
<dbReference type="Gene3D" id="3.40.50.1820">
    <property type="entry name" value="alpha/beta hydrolase"/>
    <property type="match status" value="1"/>
</dbReference>
<feature type="chain" id="PRO_5003035079" evidence="1">
    <location>
        <begin position="33"/>
        <end position="407"/>
    </location>
</feature>
<dbReference type="STRING" id="504472.Slin_5622"/>
<feature type="domain" description="Acetyl xylan esterase" evidence="2">
    <location>
        <begin position="207"/>
        <end position="255"/>
    </location>
</feature>
<dbReference type="eggNOG" id="COG1073">
    <property type="taxonomic scope" value="Bacteria"/>
</dbReference>
<sequence length="407" mass="44961">MCARRRNFCVSVFNKLLLVMNLRLLVSSYVLGTVTAFAQPNPARPDLCQGAYFTEAEGAAALKTFAQTHHDRASWEARAKLIRQGIRDGMQLPDKPKFAPLQPVRHSLKKMNGYTVENVYFESLPGLFVTGNLYKPLNIVGKIPAVLCPHGHTPKEDARFVEQTQQRCATMARMGAVVFVYDMLGYGDSKQTAHKLPNALKLQTLNGMRALDFLTSLPEVDKNRVAMSGESGGGTQTFLLTALDQRIKVSVPVVMVSAHFFGGCTCESGMPIHKRSTHQTSNVELAALAAPRPMILISDGKDWTKNTPDVEFPYIQAIYGYYGAKDRVENVHLPTEGHDYGPSKRAAAYRFLAKELKLDLNRVMKNGQIDESPNKLLEPSDLAVFDAAHPRPARAVMGDEAVMALVK</sequence>
<keyword evidence="1" id="KW-0732">Signal</keyword>
<dbReference type="Pfam" id="PF05448">
    <property type="entry name" value="AXE1"/>
    <property type="match status" value="1"/>
</dbReference>
<proteinExistence type="predicted"/>
<keyword evidence="4" id="KW-1185">Reference proteome</keyword>
<feature type="signal peptide" evidence="1">
    <location>
        <begin position="1"/>
        <end position="32"/>
    </location>
</feature>
<evidence type="ECO:0000313" key="3">
    <source>
        <dbReference type="EMBL" id="ADB41587.1"/>
    </source>
</evidence>
<dbReference type="AlphaFoldDB" id="D2QS05"/>
<dbReference type="HOGENOM" id="CLU_028253_0_0_10"/>
<name>D2QS05_SPILD</name>
<dbReference type="Proteomes" id="UP000002028">
    <property type="component" value="Chromosome"/>
</dbReference>
<protein>
    <submittedName>
        <fullName evidence="3">Acetyl xylan esterase</fullName>
    </submittedName>
</protein>
<dbReference type="PANTHER" id="PTHR22946">
    <property type="entry name" value="DIENELACTONE HYDROLASE DOMAIN-CONTAINING PROTEIN-RELATED"/>
    <property type="match status" value="1"/>
</dbReference>
<evidence type="ECO:0000313" key="4">
    <source>
        <dbReference type="Proteomes" id="UP000002028"/>
    </source>
</evidence>
<dbReference type="ESTHER" id="spild-d2qs05">
    <property type="family name" value="Pectin_methylesterase"/>
</dbReference>
<dbReference type="InterPro" id="IPR029058">
    <property type="entry name" value="AB_hydrolase_fold"/>
</dbReference>
<gene>
    <name evidence="3" type="ordered locus">Slin_5622</name>
</gene>
<accession>D2QS05</accession>